<comment type="caution">
    <text evidence="2">The sequence shown here is derived from an EMBL/GenBank/DDBJ whole genome shotgun (WGS) entry which is preliminary data.</text>
</comment>
<dbReference type="PANTHER" id="PTHR33390:SF1">
    <property type="entry name" value="STRESS UP-REGULATED NOD 19 PROTEIN"/>
    <property type="match status" value="1"/>
</dbReference>
<dbReference type="Pfam" id="PF07712">
    <property type="entry name" value="SURNod19"/>
    <property type="match status" value="1"/>
</dbReference>
<evidence type="ECO:0000256" key="1">
    <source>
        <dbReference type="SAM" id="SignalP"/>
    </source>
</evidence>
<name>A0A8H3ZCS8_VENIN</name>
<reference evidence="2 3" key="1">
    <citation type="submission" date="2018-12" db="EMBL/GenBank/DDBJ databases">
        <title>Venturia inaequalis Genome Resource.</title>
        <authorList>
            <person name="Lichtner F.J."/>
        </authorList>
    </citation>
    <scope>NUCLEOTIDE SEQUENCE [LARGE SCALE GENOMIC DNA]</scope>
    <source>
        <strain evidence="2 3">120213</strain>
    </source>
</reference>
<evidence type="ECO:0000313" key="3">
    <source>
        <dbReference type="Proteomes" id="UP000447873"/>
    </source>
</evidence>
<dbReference type="EMBL" id="WNWS01000016">
    <property type="protein sequence ID" value="KAE9987596.1"/>
    <property type="molecule type" value="Genomic_DNA"/>
</dbReference>
<dbReference type="AlphaFoldDB" id="A0A8H3ZCS8"/>
<feature type="chain" id="PRO_5034431184" evidence="1">
    <location>
        <begin position="17"/>
        <end position="389"/>
    </location>
</feature>
<protein>
    <submittedName>
        <fullName evidence="2">Uncharacterized protein</fullName>
    </submittedName>
</protein>
<dbReference type="Proteomes" id="UP000447873">
    <property type="component" value="Unassembled WGS sequence"/>
</dbReference>
<keyword evidence="1" id="KW-0732">Signal</keyword>
<gene>
    <name evidence="2" type="ORF">EG328_002237</name>
</gene>
<feature type="signal peptide" evidence="1">
    <location>
        <begin position="1"/>
        <end position="16"/>
    </location>
</feature>
<dbReference type="InterPro" id="IPR011692">
    <property type="entry name" value="Stress_up-reg_Nod19"/>
</dbReference>
<dbReference type="PANTHER" id="PTHR33390">
    <property type="entry name" value="STRESS UP-REGULATED NOD 19 PROTEIN"/>
    <property type="match status" value="1"/>
</dbReference>
<accession>A0A8H3ZCS8</accession>
<evidence type="ECO:0000313" key="2">
    <source>
        <dbReference type="EMBL" id="KAE9987596.1"/>
    </source>
</evidence>
<proteinExistence type="predicted"/>
<sequence length="389" mass="41876">MKNLIFSVLPLALVSANPIEPRQENSPLAPLLAAVKGSGAPISANSLVAVLPKAKLAKVEELPPLLRPTAKRMVATYGPYTLVGKNEPRPQSMSKSLDPKGQAFMEVILEGLCQQCTVLTGKPSVRLENGKDAEPSDGIYLHHFLTRDYDKPAHLPINRCATGAKASPVDFGSEFLAKGDDSLGSSVRFTSSDGTANTGYYIGKNDRIMQQVDVVHYNDQNRTIYFAYDIEYVPGKEGMRDAATTLLSVTGCPAERKEYGSKTGIVIKLDPNGASTTDSAKYPILNDTTLVASRAHMHDGGTAMVMLINGKEVCESKAVYGKGGANNEETIVSMSECPPAIKMKKGDILTMKSIYDLKTHPLRSGGEHSTHGGMPDVMGMFFTTFSNDV</sequence>
<organism evidence="2 3">
    <name type="scientific">Venturia inaequalis</name>
    <name type="common">Apple scab fungus</name>
    <dbReference type="NCBI Taxonomy" id="5025"/>
    <lineage>
        <taxon>Eukaryota</taxon>
        <taxon>Fungi</taxon>
        <taxon>Dikarya</taxon>
        <taxon>Ascomycota</taxon>
        <taxon>Pezizomycotina</taxon>
        <taxon>Dothideomycetes</taxon>
        <taxon>Pleosporomycetidae</taxon>
        <taxon>Venturiales</taxon>
        <taxon>Venturiaceae</taxon>
        <taxon>Venturia</taxon>
    </lineage>
</organism>